<proteinExistence type="inferred from homology"/>
<dbReference type="InterPro" id="IPR011856">
    <property type="entry name" value="tRNA_endonuc-like_dom_sf"/>
</dbReference>
<dbReference type="HAMAP" id="MF_00048">
    <property type="entry name" value="UPF0102"/>
    <property type="match status" value="1"/>
</dbReference>
<dbReference type="Pfam" id="PF02021">
    <property type="entry name" value="UPF0102"/>
    <property type="match status" value="1"/>
</dbReference>
<dbReference type="InterPro" id="IPR003509">
    <property type="entry name" value="UPF0102_YraN-like"/>
</dbReference>
<dbReference type="SUPFAM" id="SSF52980">
    <property type="entry name" value="Restriction endonuclease-like"/>
    <property type="match status" value="1"/>
</dbReference>
<dbReference type="PANTHER" id="PTHR34039:SF1">
    <property type="entry name" value="UPF0102 PROTEIN YRAN"/>
    <property type="match status" value="1"/>
</dbReference>
<sequence length="127" mass="14661">MATHNDVGKWGEDYAAQYLKGKDYLILDRNWRPGKGLVDLDIVCLTPDRRTVAFVEVKTRSKEEITNPEDAVDIRKMRNLGRAADTYVKIRDIVEELRFDIITIIGEENDPHPQLEHIQDAFNPLLI</sequence>
<protein>
    <recommendedName>
        <fullName evidence="2">UPF0102 protein FYJ73_05200</fullName>
    </recommendedName>
</protein>
<dbReference type="AlphaFoldDB" id="A0A7K0KDQ6"/>
<dbReference type="Proteomes" id="UP000438914">
    <property type="component" value="Unassembled WGS sequence"/>
</dbReference>
<dbReference type="Gene3D" id="3.40.1350.10">
    <property type="match status" value="1"/>
</dbReference>
<dbReference type="InterPro" id="IPR011335">
    <property type="entry name" value="Restrct_endonuc-II-like"/>
</dbReference>
<comment type="similarity">
    <text evidence="1 2">Belongs to the UPF0102 family.</text>
</comment>
<name>A0A7K0KDQ6_9BACT</name>
<comment type="caution">
    <text evidence="3">The sequence shown here is derived from an EMBL/GenBank/DDBJ whole genome shotgun (WGS) entry which is preliminary data.</text>
</comment>
<organism evidence="3 4">
    <name type="scientific">Hallella mizrahii</name>
    <dbReference type="NCBI Taxonomy" id="2606637"/>
    <lineage>
        <taxon>Bacteria</taxon>
        <taxon>Pseudomonadati</taxon>
        <taxon>Bacteroidota</taxon>
        <taxon>Bacteroidia</taxon>
        <taxon>Bacteroidales</taxon>
        <taxon>Prevotellaceae</taxon>
        <taxon>Hallella</taxon>
    </lineage>
</organism>
<dbReference type="EMBL" id="VUNG01000008">
    <property type="protein sequence ID" value="MST84067.1"/>
    <property type="molecule type" value="Genomic_DNA"/>
</dbReference>
<gene>
    <name evidence="3" type="ORF">FYJ73_05200</name>
</gene>
<dbReference type="RefSeq" id="WP_154533647.1">
    <property type="nucleotide sequence ID" value="NZ_VUNG01000008.1"/>
</dbReference>
<evidence type="ECO:0000313" key="3">
    <source>
        <dbReference type="EMBL" id="MST84067.1"/>
    </source>
</evidence>
<dbReference type="CDD" id="cd20736">
    <property type="entry name" value="PoNe_Nuclease"/>
    <property type="match status" value="1"/>
</dbReference>
<evidence type="ECO:0000313" key="4">
    <source>
        <dbReference type="Proteomes" id="UP000438914"/>
    </source>
</evidence>
<dbReference type="GO" id="GO:0003676">
    <property type="term" value="F:nucleic acid binding"/>
    <property type="evidence" value="ECO:0007669"/>
    <property type="project" value="InterPro"/>
</dbReference>
<keyword evidence="4" id="KW-1185">Reference proteome</keyword>
<evidence type="ECO:0000256" key="2">
    <source>
        <dbReference type="HAMAP-Rule" id="MF_00048"/>
    </source>
</evidence>
<accession>A0A7K0KDQ6</accession>
<reference evidence="3 4" key="1">
    <citation type="submission" date="2019-08" db="EMBL/GenBank/DDBJ databases">
        <title>In-depth cultivation of the pig gut microbiome towards novel bacterial diversity and tailored functional studies.</title>
        <authorList>
            <person name="Wylensek D."/>
            <person name="Hitch T.C.A."/>
            <person name="Clavel T."/>
        </authorList>
    </citation>
    <scope>NUCLEOTIDE SEQUENCE [LARGE SCALE GENOMIC DNA]</scope>
    <source>
        <strain evidence="3 4">LKV-178-WT-2A</strain>
    </source>
</reference>
<dbReference type="PANTHER" id="PTHR34039">
    <property type="entry name" value="UPF0102 PROTEIN YRAN"/>
    <property type="match status" value="1"/>
</dbReference>
<evidence type="ECO:0000256" key="1">
    <source>
        <dbReference type="ARBA" id="ARBA00006738"/>
    </source>
</evidence>